<proteinExistence type="predicted"/>
<keyword evidence="8" id="KW-1185">Reference proteome</keyword>
<keyword evidence="4 6" id="KW-1133">Transmembrane helix</keyword>
<keyword evidence="2" id="KW-1003">Cell membrane</keyword>
<dbReference type="GO" id="GO:0005886">
    <property type="term" value="C:plasma membrane"/>
    <property type="evidence" value="ECO:0007669"/>
    <property type="project" value="UniProtKB-ARBA"/>
</dbReference>
<evidence type="ECO:0000256" key="6">
    <source>
        <dbReference type="SAM" id="Phobius"/>
    </source>
</evidence>
<dbReference type="AlphaFoldDB" id="A0A6I3SHX2"/>
<dbReference type="InterPro" id="IPR051611">
    <property type="entry name" value="ECF_transporter_component"/>
</dbReference>
<evidence type="ECO:0000256" key="5">
    <source>
        <dbReference type="ARBA" id="ARBA00023136"/>
    </source>
</evidence>
<evidence type="ECO:0000256" key="1">
    <source>
        <dbReference type="ARBA" id="ARBA00004141"/>
    </source>
</evidence>
<dbReference type="Proteomes" id="UP000430670">
    <property type="component" value="Unassembled WGS sequence"/>
</dbReference>
<comment type="caution">
    <text evidence="7">The sequence shown here is derived from an EMBL/GenBank/DDBJ whole genome shotgun (WGS) entry which is preliminary data.</text>
</comment>
<organism evidence="7 8">
    <name type="scientific">Heliobacterium mobile</name>
    <name type="common">Heliobacillus mobilis</name>
    <dbReference type="NCBI Taxonomy" id="28064"/>
    <lineage>
        <taxon>Bacteria</taxon>
        <taxon>Bacillati</taxon>
        <taxon>Bacillota</taxon>
        <taxon>Clostridia</taxon>
        <taxon>Eubacteriales</taxon>
        <taxon>Heliobacteriaceae</taxon>
        <taxon>Heliobacterium</taxon>
    </lineage>
</organism>
<evidence type="ECO:0000256" key="3">
    <source>
        <dbReference type="ARBA" id="ARBA00022692"/>
    </source>
</evidence>
<protein>
    <submittedName>
        <fullName evidence="7">Energy-coupling factor transporter transmembrane protein EcfT</fullName>
    </submittedName>
</protein>
<evidence type="ECO:0000313" key="7">
    <source>
        <dbReference type="EMBL" id="MTV48395.1"/>
    </source>
</evidence>
<dbReference type="PANTHER" id="PTHR34857:SF2">
    <property type="entry name" value="SLL0384 PROTEIN"/>
    <property type="match status" value="1"/>
</dbReference>
<dbReference type="InterPro" id="IPR003339">
    <property type="entry name" value="ABC/ECF_trnsptr_transmembrane"/>
</dbReference>
<feature type="transmembrane region" description="Helical" evidence="6">
    <location>
        <begin position="20"/>
        <end position="36"/>
    </location>
</feature>
<dbReference type="OrthoDB" id="8635523at2"/>
<keyword evidence="3 6" id="KW-0812">Transmembrane</keyword>
<name>A0A6I3SHX2_HELMO</name>
<evidence type="ECO:0000256" key="2">
    <source>
        <dbReference type="ARBA" id="ARBA00022475"/>
    </source>
</evidence>
<evidence type="ECO:0000313" key="8">
    <source>
        <dbReference type="Proteomes" id="UP000430670"/>
    </source>
</evidence>
<dbReference type="PANTHER" id="PTHR34857">
    <property type="entry name" value="SLL0384 PROTEIN"/>
    <property type="match status" value="1"/>
</dbReference>
<accession>A0A6I3SHX2</accession>
<comment type="subcellular location">
    <subcellularLocation>
        <location evidence="1">Membrane</location>
        <topology evidence="1">Multi-pass membrane protein</topology>
    </subcellularLocation>
</comment>
<gene>
    <name evidence="7" type="ORF">GJ688_05285</name>
</gene>
<feature type="transmembrane region" description="Helical" evidence="6">
    <location>
        <begin position="106"/>
        <end position="128"/>
    </location>
</feature>
<sequence>MSVSIEYIPTGSPVHRLHALTKLIFALAVLTISMLLSQPLPLLLLFFSLLGIAALASVSQEILSAVKGLLKVAFFLALLQVFFYPEGTVLFAPIPSLPGLSVTDQGIIFGISMALRMMVIVTSFLLFLTTTPARSTVLSLVEYLKVPYDYAFLFITALRFIPTFLEEVRLIGQAQEARAHDFSGGGPLARLKTIFPLALPLVMISLQRAERMAMAMETRGFGLPGRTYYRTEKPGAVDIMVIVALLSAVAAAVLLRF</sequence>
<feature type="transmembrane region" description="Helical" evidence="6">
    <location>
        <begin position="42"/>
        <end position="60"/>
    </location>
</feature>
<dbReference type="EMBL" id="WNKU01000004">
    <property type="protein sequence ID" value="MTV48395.1"/>
    <property type="molecule type" value="Genomic_DNA"/>
</dbReference>
<feature type="transmembrane region" description="Helical" evidence="6">
    <location>
        <begin position="236"/>
        <end position="255"/>
    </location>
</feature>
<reference evidence="7 8" key="1">
    <citation type="submission" date="2019-11" db="EMBL/GenBank/DDBJ databases">
        <title>Whole-genome sequence of a the green, strictly anaerobic photosynthetic bacterium Heliobacillus mobilis DSM 6151.</title>
        <authorList>
            <person name="Kyndt J.A."/>
            <person name="Meyer T.E."/>
        </authorList>
    </citation>
    <scope>NUCLEOTIDE SEQUENCE [LARGE SCALE GENOMIC DNA]</scope>
    <source>
        <strain evidence="7 8">DSM 6151</strain>
    </source>
</reference>
<evidence type="ECO:0000256" key="4">
    <source>
        <dbReference type="ARBA" id="ARBA00022989"/>
    </source>
</evidence>
<dbReference type="Pfam" id="PF02361">
    <property type="entry name" value="CbiQ"/>
    <property type="match status" value="1"/>
</dbReference>
<dbReference type="CDD" id="cd16914">
    <property type="entry name" value="EcfT"/>
    <property type="match status" value="1"/>
</dbReference>
<dbReference type="RefSeq" id="WP_155475504.1">
    <property type="nucleotide sequence ID" value="NZ_WNKU01000004.1"/>
</dbReference>
<feature type="transmembrane region" description="Helical" evidence="6">
    <location>
        <begin position="72"/>
        <end position="94"/>
    </location>
</feature>
<keyword evidence="5 6" id="KW-0472">Membrane</keyword>